<accession>A0ABZ0TRD9</accession>
<keyword evidence="8" id="KW-1185">Reference proteome</keyword>
<dbReference type="PROSITE" id="PS51352">
    <property type="entry name" value="THIOREDOXIN_2"/>
    <property type="match status" value="1"/>
</dbReference>
<gene>
    <name evidence="7" type="ORF">SNE25_04265</name>
</gene>
<name>A0ABZ0TRD9_9SPHI</name>
<feature type="chain" id="PRO_5045230540" evidence="5">
    <location>
        <begin position="26"/>
        <end position="396"/>
    </location>
</feature>
<protein>
    <submittedName>
        <fullName evidence="7">TlpA disulfide reductase family protein</fullName>
    </submittedName>
</protein>
<dbReference type="InterPro" id="IPR050553">
    <property type="entry name" value="Thioredoxin_ResA/DsbE_sf"/>
</dbReference>
<evidence type="ECO:0000313" key="8">
    <source>
        <dbReference type="Proteomes" id="UP001324380"/>
    </source>
</evidence>
<feature type="signal peptide" evidence="5">
    <location>
        <begin position="1"/>
        <end position="25"/>
    </location>
</feature>
<dbReference type="InterPro" id="IPR025380">
    <property type="entry name" value="DUF4369"/>
</dbReference>
<evidence type="ECO:0000259" key="6">
    <source>
        <dbReference type="PROSITE" id="PS51352"/>
    </source>
</evidence>
<evidence type="ECO:0000256" key="2">
    <source>
        <dbReference type="ARBA" id="ARBA00022748"/>
    </source>
</evidence>
<dbReference type="RefSeq" id="WP_321563849.1">
    <property type="nucleotide sequence ID" value="NZ_CP139558.1"/>
</dbReference>
<dbReference type="PANTHER" id="PTHR42852">
    <property type="entry name" value="THIOL:DISULFIDE INTERCHANGE PROTEIN DSBE"/>
    <property type="match status" value="1"/>
</dbReference>
<feature type="domain" description="Thioredoxin" evidence="6">
    <location>
        <begin position="256"/>
        <end position="396"/>
    </location>
</feature>
<dbReference type="Pfam" id="PF14289">
    <property type="entry name" value="DUF4369"/>
    <property type="match status" value="1"/>
</dbReference>
<proteinExistence type="predicted"/>
<dbReference type="PANTHER" id="PTHR42852:SF6">
    <property type="entry name" value="THIOL:DISULFIDE INTERCHANGE PROTEIN DSBE"/>
    <property type="match status" value="1"/>
</dbReference>
<dbReference type="InterPro" id="IPR000866">
    <property type="entry name" value="AhpC/TSA"/>
</dbReference>
<dbReference type="EMBL" id="CP139558">
    <property type="protein sequence ID" value="WPU94733.1"/>
    <property type="molecule type" value="Genomic_DNA"/>
</dbReference>
<comment type="subcellular location">
    <subcellularLocation>
        <location evidence="1">Cell envelope</location>
    </subcellularLocation>
</comment>
<keyword evidence="5" id="KW-0732">Signal</keyword>
<dbReference type="SUPFAM" id="SSF52833">
    <property type="entry name" value="Thioredoxin-like"/>
    <property type="match status" value="1"/>
</dbReference>
<evidence type="ECO:0000313" key="7">
    <source>
        <dbReference type="EMBL" id="WPU94733.1"/>
    </source>
</evidence>
<keyword evidence="2" id="KW-0201">Cytochrome c-type biogenesis</keyword>
<evidence type="ECO:0000256" key="5">
    <source>
        <dbReference type="SAM" id="SignalP"/>
    </source>
</evidence>
<keyword evidence="4" id="KW-0676">Redox-active center</keyword>
<evidence type="ECO:0000256" key="3">
    <source>
        <dbReference type="ARBA" id="ARBA00023157"/>
    </source>
</evidence>
<dbReference type="InterPro" id="IPR013766">
    <property type="entry name" value="Thioredoxin_domain"/>
</dbReference>
<organism evidence="7 8">
    <name type="scientific">Mucilaginibacter sabulilitoris</name>
    <dbReference type="NCBI Taxonomy" id="1173583"/>
    <lineage>
        <taxon>Bacteria</taxon>
        <taxon>Pseudomonadati</taxon>
        <taxon>Bacteroidota</taxon>
        <taxon>Sphingobacteriia</taxon>
        <taxon>Sphingobacteriales</taxon>
        <taxon>Sphingobacteriaceae</taxon>
        <taxon>Mucilaginibacter</taxon>
    </lineage>
</organism>
<evidence type="ECO:0000256" key="4">
    <source>
        <dbReference type="ARBA" id="ARBA00023284"/>
    </source>
</evidence>
<reference evidence="7 8" key="1">
    <citation type="submission" date="2023-11" db="EMBL/GenBank/DDBJ databases">
        <title>Analysis of the Genomes of Mucilaginibacter gossypii cycad 4 and M. sabulilitoris SNA2: microbes with the potential for plant growth promotion.</title>
        <authorList>
            <person name="Hirsch A.M."/>
            <person name="Humm E."/>
            <person name="Rubbi M."/>
            <person name="Del Vecchio G."/>
            <person name="Ha S.M."/>
            <person name="Pellegrini M."/>
            <person name="Gunsalus R.P."/>
        </authorList>
    </citation>
    <scope>NUCLEOTIDE SEQUENCE [LARGE SCALE GENOMIC DNA]</scope>
    <source>
        <strain evidence="7 8">SNA2</strain>
    </source>
</reference>
<keyword evidence="3" id="KW-1015">Disulfide bond</keyword>
<dbReference type="CDD" id="cd02966">
    <property type="entry name" value="TlpA_like_family"/>
    <property type="match status" value="1"/>
</dbReference>
<evidence type="ECO:0000256" key="1">
    <source>
        <dbReference type="ARBA" id="ARBA00004196"/>
    </source>
</evidence>
<dbReference type="Gene3D" id="3.40.30.10">
    <property type="entry name" value="Glutaredoxin"/>
    <property type="match status" value="1"/>
</dbReference>
<sequence length="396" mass="43524">MKNLKKKIKAVGLIWISVFTLSANAQTGFTYKINGKLQNINPMPEKMYMKVLLNGLLKKDADSTLVKNGEYTFTGELNVDEAVVVSISADGKENSTHAYSLYLDKGELNVISNGAIKNITVSGSGATAQLEHDQILKGIEKEKAELQKIVKTEDYKTNQQLQAEVLKRSRALAGKGLFDMYTFVRDNPEKRSTPFTAYALISSGLIGQPGQDTIQQRLPARLKADRLGKEIAHIQVRRDSLAKVAAARRQEEAGKVPIGIKAPDFTQFDVNNKAVSLSSFKGKYVLVDFWASWCMPCRAENPNVVKAYNKYKDKGFTVLGVSLDAQSAKTAWLKAIAADGLTWTQVSDLKGWKNEAAAQYGVSSIPQNFLIDPSGVVVGKNLRGEELNAKLATIFK</sequence>
<dbReference type="InterPro" id="IPR036249">
    <property type="entry name" value="Thioredoxin-like_sf"/>
</dbReference>
<dbReference type="Proteomes" id="UP001324380">
    <property type="component" value="Chromosome"/>
</dbReference>
<dbReference type="Pfam" id="PF00578">
    <property type="entry name" value="AhpC-TSA"/>
    <property type="match status" value="1"/>
</dbReference>